<comment type="caution">
    <text evidence="1">The sequence shown here is derived from an EMBL/GenBank/DDBJ whole genome shotgun (WGS) entry which is preliminary data.</text>
</comment>
<protein>
    <submittedName>
        <fullName evidence="1">Uncharacterized protein</fullName>
    </submittedName>
</protein>
<name>A0A3P1SQV6_9GAMM</name>
<gene>
    <name evidence="1" type="ORF">EHS89_08605</name>
</gene>
<dbReference type="OrthoDB" id="7067789at2"/>
<dbReference type="RefSeq" id="WP_124925746.1">
    <property type="nucleotide sequence ID" value="NZ_BMOH01000006.1"/>
</dbReference>
<dbReference type="Proteomes" id="UP000267535">
    <property type="component" value="Unassembled WGS sequence"/>
</dbReference>
<organism evidence="1 2">
    <name type="scientific">Amphritea balenae</name>
    <dbReference type="NCBI Taxonomy" id="452629"/>
    <lineage>
        <taxon>Bacteria</taxon>
        <taxon>Pseudomonadati</taxon>
        <taxon>Pseudomonadota</taxon>
        <taxon>Gammaproteobacteria</taxon>
        <taxon>Oceanospirillales</taxon>
        <taxon>Oceanospirillaceae</taxon>
        <taxon>Amphritea</taxon>
    </lineage>
</organism>
<sequence length="222" mass="25252">MDIWQTRNESLKFLETELSSQKIILEQCFRLMDHCIEIFEDKSETSPPHNVCAIALVKGRNYALGSYGMMLDGLGQEAGALMRPMVEYLELLKYFRLFPEDVDLAFSGKLPKAGERAKKINGIHKEIRDHFNSHSSHSSFSEHSVKHLFEADGFKLRKVQPLSKGTLFRNLGSLFTQLYILLRESVLCVNWLEGGITEDLADFVDTLHAKGIEAFELDGLLK</sequence>
<dbReference type="EMBL" id="RQXV01000004">
    <property type="protein sequence ID" value="RRC99556.1"/>
    <property type="molecule type" value="Genomic_DNA"/>
</dbReference>
<proteinExistence type="predicted"/>
<evidence type="ECO:0000313" key="1">
    <source>
        <dbReference type="EMBL" id="RRC99556.1"/>
    </source>
</evidence>
<dbReference type="AlphaFoldDB" id="A0A3P1SQV6"/>
<reference evidence="1 2" key="1">
    <citation type="submission" date="2018-11" db="EMBL/GenBank/DDBJ databases">
        <title>The draft genome sequence of Amphritea balenae JAMM 1525T.</title>
        <authorList>
            <person name="Fang Z."/>
            <person name="Zhang Y."/>
            <person name="Han X."/>
        </authorList>
    </citation>
    <scope>NUCLEOTIDE SEQUENCE [LARGE SCALE GENOMIC DNA]</scope>
    <source>
        <strain evidence="1 2">JAMM 1525</strain>
    </source>
</reference>
<keyword evidence="2" id="KW-1185">Reference proteome</keyword>
<evidence type="ECO:0000313" key="2">
    <source>
        <dbReference type="Proteomes" id="UP000267535"/>
    </source>
</evidence>
<accession>A0A3P1SQV6</accession>